<name>B9RQD1_RICCO</name>
<dbReference type="InParanoid" id="B9RQD1"/>
<gene>
    <name evidence="2" type="ORF">RCOM_1488090</name>
</gene>
<reference evidence="3" key="1">
    <citation type="journal article" date="2010" name="Nat. Biotechnol.">
        <title>Draft genome sequence of the oilseed species Ricinus communis.</title>
        <authorList>
            <person name="Chan A.P."/>
            <person name="Crabtree J."/>
            <person name="Zhao Q."/>
            <person name="Lorenzi H."/>
            <person name="Orvis J."/>
            <person name="Puiu D."/>
            <person name="Melake-Berhan A."/>
            <person name="Jones K.M."/>
            <person name="Redman J."/>
            <person name="Chen G."/>
            <person name="Cahoon E.B."/>
            <person name="Gedil M."/>
            <person name="Stanke M."/>
            <person name="Haas B.J."/>
            <person name="Wortman J.R."/>
            <person name="Fraser-Liggett C.M."/>
            <person name="Ravel J."/>
            <person name="Rabinowicz P.D."/>
        </authorList>
    </citation>
    <scope>NUCLEOTIDE SEQUENCE [LARGE SCALE GENOMIC DNA]</scope>
    <source>
        <strain evidence="3">cv. Hale</strain>
    </source>
</reference>
<evidence type="ECO:0000313" key="3">
    <source>
        <dbReference type="Proteomes" id="UP000008311"/>
    </source>
</evidence>
<dbReference type="EMBL" id="EQ973801">
    <property type="protein sequence ID" value="EEF46370.1"/>
    <property type="molecule type" value="Genomic_DNA"/>
</dbReference>
<dbReference type="AlphaFoldDB" id="B9RQD1"/>
<dbReference type="Proteomes" id="UP000008311">
    <property type="component" value="Unassembled WGS sequence"/>
</dbReference>
<accession>B9RQD1</accession>
<organism evidence="2 3">
    <name type="scientific">Ricinus communis</name>
    <name type="common">Castor bean</name>
    <dbReference type="NCBI Taxonomy" id="3988"/>
    <lineage>
        <taxon>Eukaryota</taxon>
        <taxon>Viridiplantae</taxon>
        <taxon>Streptophyta</taxon>
        <taxon>Embryophyta</taxon>
        <taxon>Tracheophyta</taxon>
        <taxon>Spermatophyta</taxon>
        <taxon>Magnoliopsida</taxon>
        <taxon>eudicotyledons</taxon>
        <taxon>Gunneridae</taxon>
        <taxon>Pentapetalae</taxon>
        <taxon>rosids</taxon>
        <taxon>fabids</taxon>
        <taxon>Malpighiales</taxon>
        <taxon>Euphorbiaceae</taxon>
        <taxon>Acalyphoideae</taxon>
        <taxon>Acalypheae</taxon>
        <taxon>Ricinus</taxon>
    </lineage>
</organism>
<feature type="region of interest" description="Disordered" evidence="1">
    <location>
        <begin position="1"/>
        <end position="26"/>
    </location>
</feature>
<evidence type="ECO:0000313" key="2">
    <source>
        <dbReference type="EMBL" id="EEF46370.1"/>
    </source>
</evidence>
<evidence type="ECO:0000256" key="1">
    <source>
        <dbReference type="SAM" id="MobiDB-lite"/>
    </source>
</evidence>
<proteinExistence type="predicted"/>
<sequence>MFKLACLAPSSNSLELSPPKREKDYDTEEHIVTVNCDAGSKPNMKRGSSGYIA</sequence>
<protein>
    <submittedName>
        <fullName evidence="2">Uncharacterized protein</fullName>
    </submittedName>
</protein>
<keyword evidence="3" id="KW-1185">Reference proteome</keyword>